<dbReference type="GO" id="GO:0016791">
    <property type="term" value="F:phosphatase activity"/>
    <property type="evidence" value="ECO:0007669"/>
    <property type="project" value="TreeGrafter"/>
</dbReference>
<dbReference type="SUPFAM" id="SSF56784">
    <property type="entry name" value="HAD-like"/>
    <property type="match status" value="1"/>
</dbReference>
<dbReference type="EMBL" id="PKOZ01000004">
    <property type="protein sequence ID" value="PQD95543.1"/>
    <property type="molecule type" value="Genomic_DNA"/>
</dbReference>
<sequence>MGIMKGGKDIMVYKLLMINMDGALLSSKGKLNPVTKESLEYVANKGVEVALITSNNYDHAFRTGKALKCNPHIIAHQGGFILEDLQRPIYVKRIPEETTIDIVRFLENISSHIRLIHEDVTIGNREDLPSSLFARIKWTPGDSGIYAQQFVDSLYDYLLKTPLSPLQIDVYIQHEKERKDTRAGLMAMFENVEIQESFPGKLTLIPKSVAKTTAARYLAKSRGIALDEMVIIGCDPDEEELVRHAGLGVAVSNAADEVKRRAKWLTRTNDELGVAYLIKEVFRRQHPIGFLKKMNIKVDR</sequence>
<dbReference type="InterPro" id="IPR023214">
    <property type="entry name" value="HAD_sf"/>
</dbReference>
<accession>A0A2S7N0K3</accession>
<organism evidence="1 2">
    <name type="scientific">Pradoshia eiseniae</name>
    <dbReference type="NCBI Taxonomy" id="2064768"/>
    <lineage>
        <taxon>Bacteria</taxon>
        <taxon>Bacillati</taxon>
        <taxon>Bacillota</taxon>
        <taxon>Bacilli</taxon>
        <taxon>Bacillales</taxon>
        <taxon>Bacillaceae</taxon>
        <taxon>Pradoshia</taxon>
    </lineage>
</organism>
<dbReference type="PANTHER" id="PTHR10000:SF50">
    <property type="entry name" value="STRESS RESPONSE PROTEIN YHAX"/>
    <property type="match status" value="1"/>
</dbReference>
<gene>
    <name evidence="1" type="ORF">CYL18_09680</name>
</gene>
<name>A0A2S7N0K3_9BACI</name>
<protein>
    <submittedName>
        <fullName evidence="1">Haloacid dehalogenase</fullName>
    </submittedName>
</protein>
<dbReference type="GO" id="GO:0005829">
    <property type="term" value="C:cytosol"/>
    <property type="evidence" value="ECO:0007669"/>
    <property type="project" value="TreeGrafter"/>
</dbReference>
<evidence type="ECO:0000313" key="2">
    <source>
        <dbReference type="Proteomes" id="UP000239663"/>
    </source>
</evidence>
<comment type="caution">
    <text evidence="1">The sequence shown here is derived from an EMBL/GenBank/DDBJ whole genome shotgun (WGS) entry which is preliminary data.</text>
</comment>
<dbReference type="Gene3D" id="3.40.50.1000">
    <property type="entry name" value="HAD superfamily/HAD-like"/>
    <property type="match status" value="1"/>
</dbReference>
<dbReference type="AlphaFoldDB" id="A0A2S7N0K3"/>
<reference evidence="1 2" key="1">
    <citation type="submission" date="2017-12" db="EMBL/GenBank/DDBJ databases">
        <title>Taxonomic description and draft genome of Pradoshia cofamensis Gen. nov., sp. nov., a thermotolerant bacillale isolated from anterior gut of earthworm Eisenia fetida.</title>
        <authorList>
            <person name="Saha T."/>
            <person name="Chakraborty R."/>
        </authorList>
    </citation>
    <scope>NUCLEOTIDE SEQUENCE [LARGE SCALE GENOMIC DNA]</scope>
    <source>
        <strain evidence="1 2">EAG3</strain>
    </source>
</reference>
<proteinExistence type="predicted"/>
<dbReference type="Pfam" id="PF08282">
    <property type="entry name" value="Hydrolase_3"/>
    <property type="match status" value="1"/>
</dbReference>
<dbReference type="GO" id="GO:0000287">
    <property type="term" value="F:magnesium ion binding"/>
    <property type="evidence" value="ECO:0007669"/>
    <property type="project" value="TreeGrafter"/>
</dbReference>
<dbReference type="InterPro" id="IPR036412">
    <property type="entry name" value="HAD-like_sf"/>
</dbReference>
<dbReference type="Gene3D" id="3.30.1240.10">
    <property type="match status" value="1"/>
</dbReference>
<keyword evidence="2" id="KW-1185">Reference proteome</keyword>
<dbReference type="PANTHER" id="PTHR10000">
    <property type="entry name" value="PHOSPHOSERINE PHOSPHATASE"/>
    <property type="match status" value="1"/>
</dbReference>
<dbReference type="Proteomes" id="UP000239663">
    <property type="component" value="Unassembled WGS sequence"/>
</dbReference>
<evidence type="ECO:0000313" key="1">
    <source>
        <dbReference type="EMBL" id="PQD95543.1"/>
    </source>
</evidence>